<keyword evidence="2" id="KW-0472">Membrane</keyword>
<reference evidence="3 4" key="1">
    <citation type="submission" date="2018-08" db="EMBL/GenBank/DDBJ databases">
        <title>A genome reference for cultivated species of the human gut microbiota.</title>
        <authorList>
            <person name="Zou Y."/>
            <person name="Xue W."/>
            <person name="Luo G."/>
        </authorList>
    </citation>
    <scope>NUCLEOTIDE SEQUENCE [LARGE SCALE GENOMIC DNA]</scope>
    <source>
        <strain evidence="3 4">OF02-7</strain>
    </source>
</reference>
<dbReference type="GO" id="GO:0004713">
    <property type="term" value="F:protein tyrosine kinase activity"/>
    <property type="evidence" value="ECO:0007669"/>
    <property type="project" value="TreeGrafter"/>
</dbReference>
<evidence type="ECO:0000256" key="2">
    <source>
        <dbReference type="SAM" id="Phobius"/>
    </source>
</evidence>
<dbReference type="AlphaFoldDB" id="A0A413IR28"/>
<sequence length="303" mass="34614">MSTQLQINNLTDFISVLIQKKKIILFTVGIFIIIGIGTFFKMKTPPYYSAHCSTLVLFNNINNDKGLVIQNNFGLDKKENILPLRLYPQIAHSIPFLVQLIDSNSITDSTLLRSEELENIIQLKSHFNISVDEANQTVFIETNMPTPMEAARLALKVQQTLCNYLINWYSKQQELAIVLLQNNINEVLEKIIQKQQELQRLNLLKTKQHSISTPDLIRLETEYQTLNTLNTTLTKQLQQKKLTQQNLSTYITTIDPVVIPNSPVNSSRSVTFYIAVFGLLGLLVSLYIVIIHPIINSWSNKNE</sequence>
<dbReference type="Proteomes" id="UP000286063">
    <property type="component" value="Unassembled WGS sequence"/>
</dbReference>
<evidence type="ECO:0000313" key="3">
    <source>
        <dbReference type="EMBL" id="RGY19808.1"/>
    </source>
</evidence>
<proteinExistence type="predicted"/>
<dbReference type="PANTHER" id="PTHR32309:SF13">
    <property type="entry name" value="FERRIC ENTEROBACTIN TRANSPORT PROTEIN FEPE"/>
    <property type="match status" value="1"/>
</dbReference>
<name>A0A413IR28_9BACT</name>
<accession>A0A413IR28</accession>
<keyword evidence="2" id="KW-1133">Transmembrane helix</keyword>
<feature type="coiled-coil region" evidence="1">
    <location>
        <begin position="177"/>
        <end position="204"/>
    </location>
</feature>
<dbReference type="OrthoDB" id="9913845at2"/>
<feature type="transmembrane region" description="Helical" evidence="2">
    <location>
        <begin position="270"/>
        <end position="295"/>
    </location>
</feature>
<evidence type="ECO:0000313" key="4">
    <source>
        <dbReference type="Proteomes" id="UP000286063"/>
    </source>
</evidence>
<dbReference type="EMBL" id="QSCR01000005">
    <property type="protein sequence ID" value="RGY19808.1"/>
    <property type="molecule type" value="Genomic_DNA"/>
</dbReference>
<keyword evidence="2" id="KW-0812">Transmembrane</keyword>
<keyword evidence="1" id="KW-0175">Coiled coil</keyword>
<protein>
    <recommendedName>
        <fullName evidence="5">Polysaccharide chain length determinant N-terminal domain-containing protein</fullName>
    </recommendedName>
</protein>
<comment type="caution">
    <text evidence="3">The sequence shown here is derived from an EMBL/GenBank/DDBJ whole genome shotgun (WGS) entry which is preliminary data.</text>
</comment>
<evidence type="ECO:0008006" key="5">
    <source>
        <dbReference type="Google" id="ProtNLM"/>
    </source>
</evidence>
<dbReference type="PANTHER" id="PTHR32309">
    <property type="entry name" value="TYROSINE-PROTEIN KINASE"/>
    <property type="match status" value="1"/>
</dbReference>
<dbReference type="GO" id="GO:0005886">
    <property type="term" value="C:plasma membrane"/>
    <property type="evidence" value="ECO:0007669"/>
    <property type="project" value="TreeGrafter"/>
</dbReference>
<dbReference type="RefSeq" id="WP_117774823.1">
    <property type="nucleotide sequence ID" value="NZ_CAUGOG010000002.1"/>
</dbReference>
<feature type="transmembrane region" description="Helical" evidence="2">
    <location>
        <begin position="23"/>
        <end position="40"/>
    </location>
</feature>
<organism evidence="3 4">
    <name type="scientific">Butyricimonas virosa</name>
    <dbReference type="NCBI Taxonomy" id="544645"/>
    <lineage>
        <taxon>Bacteria</taxon>
        <taxon>Pseudomonadati</taxon>
        <taxon>Bacteroidota</taxon>
        <taxon>Bacteroidia</taxon>
        <taxon>Bacteroidales</taxon>
        <taxon>Odoribacteraceae</taxon>
        <taxon>Butyricimonas</taxon>
    </lineage>
</organism>
<dbReference type="InterPro" id="IPR050445">
    <property type="entry name" value="Bact_polysacc_biosynth/exp"/>
</dbReference>
<evidence type="ECO:0000256" key="1">
    <source>
        <dbReference type="SAM" id="Coils"/>
    </source>
</evidence>
<gene>
    <name evidence="3" type="ORF">DXA50_05515</name>
</gene>